<comment type="caution">
    <text evidence="2">The sequence shown here is derived from an EMBL/GenBank/DDBJ whole genome shotgun (WGS) entry which is preliminary data.</text>
</comment>
<protein>
    <recommendedName>
        <fullName evidence="1">DUF4427 domain-containing protein</fullName>
    </recommendedName>
</protein>
<evidence type="ECO:0000313" key="2">
    <source>
        <dbReference type="EMBL" id="KKN89905.1"/>
    </source>
</evidence>
<sequence length="382" mass="42862">MSVSPENWGPHAIVEDVVVTPLFLLRNALRLQRLWATWSVRRGRRTVYGPHPAVCLTDMPIAAFIEAGKKRAAKGEAMSAFSIVLPKDHVHAAGARPAIYGLSVDVILPRGDECGSRILPDAVLPEAEQYRYVTLGDYGKVDWTHEREWRWPCRDEPTDPQDIPPLDGKDVPGLDLTFPGMGVIVRTQEQAHKILHDILVLNDMHSSNSYDFILVADSISDLPALRDPGKVRHVLTAASIDLESIIFVTKTDRILWLAKYNKAVSDVSTEKLPKMGREIGGCWLWLTDAAHPLTRALVAEGVVHINQDGRYLVDVPFDKDLPLSVREELARRLAALLRSRHQQSATYHSVLGKFGWDDIPSYSNPPLENRLIFNYAHDDDDR</sequence>
<dbReference type="Pfam" id="PF14468">
    <property type="entry name" value="DUF4427"/>
    <property type="match status" value="1"/>
</dbReference>
<feature type="domain" description="DUF4427" evidence="1">
    <location>
        <begin position="260"/>
        <end position="374"/>
    </location>
</feature>
<proteinExistence type="predicted"/>
<accession>A0A0F9U9L7</accession>
<dbReference type="EMBL" id="LAZR01000115">
    <property type="protein sequence ID" value="KKN89905.1"/>
    <property type="molecule type" value="Genomic_DNA"/>
</dbReference>
<dbReference type="InterPro" id="IPR025216">
    <property type="entry name" value="DUF4427"/>
</dbReference>
<gene>
    <name evidence="2" type="ORF">LCGC14_0234700</name>
</gene>
<evidence type="ECO:0000259" key="1">
    <source>
        <dbReference type="Pfam" id="PF14468"/>
    </source>
</evidence>
<dbReference type="AlphaFoldDB" id="A0A0F9U9L7"/>
<name>A0A0F9U9L7_9ZZZZ</name>
<organism evidence="2">
    <name type="scientific">marine sediment metagenome</name>
    <dbReference type="NCBI Taxonomy" id="412755"/>
    <lineage>
        <taxon>unclassified sequences</taxon>
        <taxon>metagenomes</taxon>
        <taxon>ecological metagenomes</taxon>
    </lineage>
</organism>
<reference evidence="2" key="1">
    <citation type="journal article" date="2015" name="Nature">
        <title>Complex archaea that bridge the gap between prokaryotes and eukaryotes.</title>
        <authorList>
            <person name="Spang A."/>
            <person name="Saw J.H."/>
            <person name="Jorgensen S.L."/>
            <person name="Zaremba-Niedzwiedzka K."/>
            <person name="Martijn J."/>
            <person name="Lind A.E."/>
            <person name="van Eijk R."/>
            <person name="Schleper C."/>
            <person name="Guy L."/>
            <person name="Ettema T.J."/>
        </authorList>
    </citation>
    <scope>NUCLEOTIDE SEQUENCE</scope>
</reference>